<protein>
    <recommendedName>
        <fullName evidence="4">DUF218 domain-containing protein</fullName>
    </recommendedName>
</protein>
<proteinExistence type="predicted"/>
<dbReference type="PANTHER" id="PTHR28110:SF1">
    <property type="entry name" value="TRANSMEMBRANE PROTEIN"/>
    <property type="match status" value="1"/>
</dbReference>
<sequence length="339" mass="37977">MLPTYNSYSSFRRQPHSLARQSYMGPGGSLRDRLLARSRVTNLGLILIGCVFGLSLLSNLRYVYLLHGYESGGRIATTPELITDTVSYNHSESQFDHLIMVAGHAIWKGDDPAEHEKDSEWVLDVAQAGRGNPKAFYAHIAKGAELALADRNSLLVFSGGQTRKPTHLTEAQSYLSLALSSGLLPSTSTETFVRATTEDFALDSYQNLIFSVARFRERTGRYPDRITVVGFGVKKQRFEKLHARAIRWPVRSFSYVGVDVAGQDDLEVAQDGEHKNGFIPYMRDLYGCHDFLAAKRRSRNTAARFHPYHSSAPELANLLDWCPPSRHQLFSGPLPWSRA</sequence>
<evidence type="ECO:0000256" key="1">
    <source>
        <dbReference type="SAM" id="Phobius"/>
    </source>
</evidence>
<dbReference type="GO" id="GO:0005737">
    <property type="term" value="C:cytoplasm"/>
    <property type="evidence" value="ECO:0007669"/>
    <property type="project" value="TreeGrafter"/>
</dbReference>
<keyword evidence="1" id="KW-1133">Transmembrane helix</keyword>
<name>A0A8H3BBE1_9AGAM</name>
<organism evidence="2 3">
    <name type="scientific">Rhizoctonia solani</name>
    <dbReference type="NCBI Taxonomy" id="456999"/>
    <lineage>
        <taxon>Eukaryota</taxon>
        <taxon>Fungi</taxon>
        <taxon>Dikarya</taxon>
        <taxon>Basidiomycota</taxon>
        <taxon>Agaricomycotina</taxon>
        <taxon>Agaricomycetes</taxon>
        <taxon>Cantharellales</taxon>
        <taxon>Ceratobasidiaceae</taxon>
        <taxon>Rhizoctonia</taxon>
    </lineage>
</organism>
<reference evidence="2" key="1">
    <citation type="submission" date="2021-01" db="EMBL/GenBank/DDBJ databases">
        <authorList>
            <person name="Kaushik A."/>
        </authorList>
    </citation>
    <scope>NUCLEOTIDE SEQUENCE</scope>
    <source>
        <strain evidence="2">AG4-R118</strain>
    </source>
</reference>
<dbReference type="PANTHER" id="PTHR28110">
    <property type="entry name" value="TRANSMEMBRANE PROTEIN"/>
    <property type="match status" value="1"/>
</dbReference>
<keyword evidence="1" id="KW-0812">Transmembrane</keyword>
<feature type="transmembrane region" description="Helical" evidence="1">
    <location>
        <begin position="43"/>
        <end position="64"/>
    </location>
</feature>
<dbReference type="Proteomes" id="UP000663888">
    <property type="component" value="Unassembled WGS sequence"/>
</dbReference>
<keyword evidence="1" id="KW-0472">Membrane</keyword>
<dbReference type="EMBL" id="CAJMWX010001044">
    <property type="protein sequence ID" value="CAE6452495.1"/>
    <property type="molecule type" value="Genomic_DNA"/>
</dbReference>
<evidence type="ECO:0000313" key="2">
    <source>
        <dbReference type="EMBL" id="CAE6452495.1"/>
    </source>
</evidence>
<evidence type="ECO:0008006" key="4">
    <source>
        <dbReference type="Google" id="ProtNLM"/>
    </source>
</evidence>
<comment type="caution">
    <text evidence="2">The sequence shown here is derived from an EMBL/GenBank/DDBJ whole genome shotgun (WGS) entry which is preliminary data.</text>
</comment>
<gene>
    <name evidence="2" type="ORF">RDB_LOCUS71941</name>
</gene>
<evidence type="ECO:0000313" key="3">
    <source>
        <dbReference type="Proteomes" id="UP000663888"/>
    </source>
</evidence>
<accession>A0A8H3BBE1</accession>
<dbReference type="InterPro" id="IPR055323">
    <property type="entry name" value="C57A10.07/YOR238W"/>
</dbReference>
<dbReference type="AlphaFoldDB" id="A0A8H3BBE1"/>